<dbReference type="Pfam" id="PF02348">
    <property type="entry name" value="CTP_transf_3"/>
    <property type="match status" value="1"/>
</dbReference>
<protein>
    <recommendedName>
        <fullName evidence="5">3-deoxy-manno-octulosonate cytidylyltransferase</fullName>
        <ecNumber evidence="5">2.7.7.38</ecNumber>
    </recommendedName>
    <alternativeName>
        <fullName evidence="5">CMP-2-keto-3-deoxyoctulosonic acid synthase</fullName>
        <shortName evidence="5">CKS</shortName>
        <shortName evidence="5">CMP-KDO synthase</shortName>
    </alternativeName>
</protein>
<dbReference type="NCBIfam" id="NF003950">
    <property type="entry name" value="PRK05450.1-3"/>
    <property type="match status" value="1"/>
</dbReference>
<evidence type="ECO:0000256" key="5">
    <source>
        <dbReference type="HAMAP-Rule" id="MF_00057"/>
    </source>
</evidence>
<comment type="subcellular location">
    <subcellularLocation>
        <location evidence="5">Cytoplasm</location>
    </subcellularLocation>
    <subcellularLocation>
        <location evidence="1">Membrane</location>
    </subcellularLocation>
</comment>
<dbReference type="PANTHER" id="PTHR42866:SF2">
    <property type="entry name" value="3-DEOXY-MANNO-OCTULOSONATE CYTIDYLYLTRANSFERASE, MITOCHONDRIAL"/>
    <property type="match status" value="1"/>
</dbReference>
<organism evidence="6 7">
    <name type="scientific">Desulfopila aestuarii DSM 18488</name>
    <dbReference type="NCBI Taxonomy" id="1121416"/>
    <lineage>
        <taxon>Bacteria</taxon>
        <taxon>Pseudomonadati</taxon>
        <taxon>Thermodesulfobacteriota</taxon>
        <taxon>Desulfobulbia</taxon>
        <taxon>Desulfobulbales</taxon>
        <taxon>Desulfocapsaceae</taxon>
        <taxon>Desulfopila</taxon>
    </lineage>
</organism>
<comment type="pathway">
    <text evidence="5">Nucleotide-sugar biosynthesis; CMP-3-deoxy-D-manno-octulosonate biosynthesis; CMP-3-deoxy-D-manno-octulosonate from 3-deoxy-D-manno-octulosonate and CTP: step 1/1.</text>
</comment>
<dbReference type="GO" id="GO:0016020">
    <property type="term" value="C:membrane"/>
    <property type="evidence" value="ECO:0007669"/>
    <property type="project" value="UniProtKB-SubCell"/>
</dbReference>
<keyword evidence="7" id="KW-1185">Reference proteome</keyword>
<dbReference type="NCBIfam" id="NF009905">
    <property type="entry name" value="PRK13368.1"/>
    <property type="match status" value="1"/>
</dbReference>
<keyword evidence="3 5" id="KW-0548">Nucleotidyltransferase</keyword>
<dbReference type="GO" id="GO:0033468">
    <property type="term" value="P:CMP-keto-3-deoxy-D-manno-octulosonic acid biosynthetic process"/>
    <property type="evidence" value="ECO:0007669"/>
    <property type="project" value="UniProtKB-UniRule"/>
</dbReference>
<dbReference type="HAMAP" id="MF_00057">
    <property type="entry name" value="KdsB"/>
    <property type="match status" value="1"/>
</dbReference>
<dbReference type="STRING" id="1121416.SAMN02745220_02453"/>
<dbReference type="EMBL" id="FRFE01000011">
    <property type="protein sequence ID" value="SHO48764.1"/>
    <property type="molecule type" value="Genomic_DNA"/>
</dbReference>
<dbReference type="OrthoDB" id="9815559at2"/>
<reference evidence="6 7" key="1">
    <citation type="submission" date="2016-12" db="EMBL/GenBank/DDBJ databases">
        <authorList>
            <person name="Song W.-J."/>
            <person name="Kurnit D.M."/>
        </authorList>
    </citation>
    <scope>NUCLEOTIDE SEQUENCE [LARGE SCALE GENOMIC DNA]</scope>
    <source>
        <strain evidence="6 7">DSM 18488</strain>
    </source>
</reference>
<keyword evidence="2 5" id="KW-0808">Transferase</keyword>
<keyword evidence="4 5" id="KW-0448">Lipopolysaccharide biosynthesis</keyword>
<evidence type="ECO:0000256" key="2">
    <source>
        <dbReference type="ARBA" id="ARBA00022679"/>
    </source>
</evidence>
<dbReference type="SUPFAM" id="SSF53448">
    <property type="entry name" value="Nucleotide-diphospho-sugar transferases"/>
    <property type="match status" value="1"/>
</dbReference>
<dbReference type="CDD" id="cd02517">
    <property type="entry name" value="CMP-KDO-Synthetase"/>
    <property type="match status" value="1"/>
</dbReference>
<evidence type="ECO:0000256" key="3">
    <source>
        <dbReference type="ARBA" id="ARBA00022695"/>
    </source>
</evidence>
<evidence type="ECO:0000256" key="4">
    <source>
        <dbReference type="ARBA" id="ARBA00022985"/>
    </source>
</evidence>
<dbReference type="EC" id="2.7.7.38" evidence="5"/>
<dbReference type="PANTHER" id="PTHR42866">
    <property type="entry name" value="3-DEOXY-MANNO-OCTULOSONATE CYTIDYLYLTRANSFERASE"/>
    <property type="match status" value="1"/>
</dbReference>
<dbReference type="InterPro" id="IPR029044">
    <property type="entry name" value="Nucleotide-diphossugar_trans"/>
</dbReference>
<dbReference type="UniPathway" id="UPA00358">
    <property type="reaction ID" value="UER00476"/>
</dbReference>
<accession>A0A1M7Y801</accession>
<dbReference type="AlphaFoldDB" id="A0A1M7Y801"/>
<name>A0A1M7Y801_9BACT</name>
<dbReference type="GO" id="GO:0005829">
    <property type="term" value="C:cytosol"/>
    <property type="evidence" value="ECO:0007669"/>
    <property type="project" value="TreeGrafter"/>
</dbReference>
<dbReference type="Gene3D" id="3.90.550.10">
    <property type="entry name" value="Spore Coat Polysaccharide Biosynthesis Protein SpsA, Chain A"/>
    <property type="match status" value="1"/>
</dbReference>
<dbReference type="FunFam" id="3.90.550.10:FF:000011">
    <property type="entry name" value="3-deoxy-manno-octulosonate cytidylyltransferase"/>
    <property type="match status" value="1"/>
</dbReference>
<dbReference type="GO" id="GO:0009103">
    <property type="term" value="P:lipopolysaccharide biosynthetic process"/>
    <property type="evidence" value="ECO:0007669"/>
    <property type="project" value="UniProtKB-UniRule"/>
</dbReference>
<dbReference type="InterPro" id="IPR003329">
    <property type="entry name" value="Cytidylyl_trans"/>
</dbReference>
<dbReference type="NCBIfam" id="TIGR00466">
    <property type="entry name" value="kdsB"/>
    <property type="match status" value="1"/>
</dbReference>
<dbReference type="RefSeq" id="WP_073613749.1">
    <property type="nucleotide sequence ID" value="NZ_FRFE01000011.1"/>
</dbReference>
<evidence type="ECO:0000313" key="6">
    <source>
        <dbReference type="EMBL" id="SHO48764.1"/>
    </source>
</evidence>
<comment type="catalytic activity">
    <reaction evidence="5">
        <text>3-deoxy-alpha-D-manno-oct-2-ulosonate + CTP = CMP-3-deoxy-beta-D-manno-octulosonate + diphosphate</text>
        <dbReference type="Rhea" id="RHEA:23448"/>
        <dbReference type="ChEBI" id="CHEBI:33019"/>
        <dbReference type="ChEBI" id="CHEBI:37563"/>
        <dbReference type="ChEBI" id="CHEBI:85986"/>
        <dbReference type="ChEBI" id="CHEBI:85987"/>
        <dbReference type="EC" id="2.7.7.38"/>
    </reaction>
</comment>
<dbReference type="Proteomes" id="UP000184603">
    <property type="component" value="Unassembled WGS sequence"/>
</dbReference>
<dbReference type="NCBIfam" id="NF003952">
    <property type="entry name" value="PRK05450.1-5"/>
    <property type="match status" value="1"/>
</dbReference>
<keyword evidence="5" id="KW-0963">Cytoplasm</keyword>
<gene>
    <name evidence="5" type="primary">kdsB</name>
    <name evidence="6" type="ORF">SAMN02745220_02453</name>
</gene>
<evidence type="ECO:0000313" key="7">
    <source>
        <dbReference type="Proteomes" id="UP000184603"/>
    </source>
</evidence>
<dbReference type="InterPro" id="IPR004528">
    <property type="entry name" value="KdsB"/>
</dbReference>
<comment type="function">
    <text evidence="5">Activates KDO (a required 8-carbon sugar) for incorporation into bacterial lipopolysaccharide in Gram-negative bacteria.</text>
</comment>
<comment type="similarity">
    <text evidence="5">Belongs to the KdsB family.</text>
</comment>
<proteinExistence type="inferred from homology"/>
<dbReference type="GO" id="GO:0008690">
    <property type="term" value="F:3-deoxy-manno-octulosonate cytidylyltransferase activity"/>
    <property type="evidence" value="ECO:0007669"/>
    <property type="project" value="UniProtKB-UniRule"/>
</dbReference>
<evidence type="ECO:0000256" key="1">
    <source>
        <dbReference type="ARBA" id="ARBA00004370"/>
    </source>
</evidence>
<sequence length="247" mass="27910">MTSLPPCYGIIPARYQSHRFPGKPLADILGKPMFYWVYERACRCSLLKKVWLATDDERIYAAAEKLGVPVVMTDPNHPSGSDRIMEAVEHLGLCEDSVIVNIQGDEPALDENMPRLLVEPFADPAIQVTTLARIINAVEAENPDRVKVVRGQDGRALYFSRSKIPHIRDEEHSDIHYLLHIGLYAYRLSALKTFTSLPPSPLEQIEKLEQLRLLEAGISIHVVLTDYDGFGVDRPEDLDLITVRLKR</sequence>